<dbReference type="Pfam" id="PF01797">
    <property type="entry name" value="Y1_Tnp"/>
    <property type="match status" value="1"/>
</dbReference>
<proteinExistence type="predicted"/>
<dbReference type="InterPro" id="IPR052715">
    <property type="entry name" value="RAYT_transposase"/>
</dbReference>
<organism evidence="2 3">
    <name type="scientific">Terrimonas rubra</name>
    <dbReference type="NCBI Taxonomy" id="1035890"/>
    <lineage>
        <taxon>Bacteria</taxon>
        <taxon>Pseudomonadati</taxon>
        <taxon>Bacteroidota</taxon>
        <taxon>Chitinophagia</taxon>
        <taxon>Chitinophagales</taxon>
        <taxon>Chitinophagaceae</taxon>
        <taxon>Terrimonas</taxon>
    </lineage>
</organism>
<gene>
    <name evidence="2" type="ORF">ACFS6H_07885</name>
</gene>
<dbReference type="PANTHER" id="PTHR36966">
    <property type="entry name" value="REP-ASSOCIATED TYROSINE TRANSPOSASE"/>
    <property type="match status" value="1"/>
</dbReference>
<evidence type="ECO:0000313" key="2">
    <source>
        <dbReference type="EMBL" id="MFD2919620.1"/>
    </source>
</evidence>
<reference evidence="3" key="1">
    <citation type="journal article" date="2019" name="Int. J. Syst. Evol. Microbiol.">
        <title>The Global Catalogue of Microorganisms (GCM) 10K type strain sequencing project: providing services to taxonomists for standard genome sequencing and annotation.</title>
        <authorList>
            <consortium name="The Broad Institute Genomics Platform"/>
            <consortium name="The Broad Institute Genome Sequencing Center for Infectious Disease"/>
            <person name="Wu L."/>
            <person name="Ma J."/>
        </authorList>
    </citation>
    <scope>NUCLEOTIDE SEQUENCE [LARGE SCALE GENOMIC DNA]</scope>
    <source>
        <strain evidence="3">KCTC 23299</strain>
    </source>
</reference>
<comment type="caution">
    <text evidence="2">The sequence shown here is derived from an EMBL/GenBank/DDBJ whole genome shotgun (WGS) entry which is preliminary data.</text>
</comment>
<dbReference type="SUPFAM" id="SSF143422">
    <property type="entry name" value="Transposase IS200-like"/>
    <property type="match status" value="1"/>
</dbReference>
<dbReference type="PANTHER" id="PTHR36966:SF1">
    <property type="entry name" value="REP-ASSOCIATED TYROSINE TRANSPOSASE"/>
    <property type="match status" value="1"/>
</dbReference>
<dbReference type="InterPro" id="IPR002686">
    <property type="entry name" value="Transposase_17"/>
</dbReference>
<dbReference type="RefSeq" id="WP_386096987.1">
    <property type="nucleotide sequence ID" value="NZ_JBHUOZ010000001.1"/>
</dbReference>
<accession>A0ABW6A2R1</accession>
<protein>
    <submittedName>
        <fullName evidence="2">Transposase</fullName>
    </submittedName>
</protein>
<evidence type="ECO:0000313" key="3">
    <source>
        <dbReference type="Proteomes" id="UP001597511"/>
    </source>
</evidence>
<dbReference type="InterPro" id="IPR036515">
    <property type="entry name" value="Transposase_17_sf"/>
</dbReference>
<dbReference type="SMART" id="SM01321">
    <property type="entry name" value="Y1_Tnp"/>
    <property type="match status" value="1"/>
</dbReference>
<dbReference type="EMBL" id="JBHUOZ010000001">
    <property type="protein sequence ID" value="MFD2919620.1"/>
    <property type="molecule type" value="Genomic_DNA"/>
</dbReference>
<sequence>MSSNYKVGEDSTPHFVTFTVVAWIDVFSRELYKEMFVKSLHYCCEHKGLILHAWVIMTNHVHLIISTTDNKIEYLVRDIKKYTSKQIIKAIQENPAESRKEWMVNIFRFTGRNNNNNKDFQFWKQDYHPIELHNDQKLQQRLHYLHENPVKSGLVWEPQHYKYSSAIDYYTNGRGLLKVQHL</sequence>
<name>A0ABW6A2R1_9BACT</name>
<evidence type="ECO:0000259" key="1">
    <source>
        <dbReference type="SMART" id="SM01321"/>
    </source>
</evidence>
<keyword evidence="3" id="KW-1185">Reference proteome</keyword>
<dbReference type="Proteomes" id="UP001597511">
    <property type="component" value="Unassembled WGS sequence"/>
</dbReference>
<feature type="domain" description="Transposase IS200-like" evidence="1">
    <location>
        <begin position="9"/>
        <end position="148"/>
    </location>
</feature>
<dbReference type="NCBIfam" id="NF047646">
    <property type="entry name" value="REP_Tyr_transpos"/>
    <property type="match status" value="1"/>
</dbReference>
<dbReference type="Gene3D" id="3.30.70.1290">
    <property type="entry name" value="Transposase IS200-like"/>
    <property type="match status" value="1"/>
</dbReference>